<reference evidence="1 2" key="1">
    <citation type="submission" date="2019-04" db="EMBL/GenBank/DDBJ databases">
        <title>Fungal friends and foes A comparative genomics study of 23 Aspergillus species from section Flavi.</title>
        <authorList>
            <consortium name="DOE Joint Genome Institute"/>
            <person name="Kjaerbolling I."/>
            <person name="Vesth T.C."/>
            <person name="Frisvad J.C."/>
            <person name="Nybo J.L."/>
            <person name="Theobald S."/>
            <person name="Kildgaard S."/>
            <person name="Petersen T.I."/>
            <person name="Kuo A."/>
            <person name="Sato A."/>
            <person name="Lyhne E.K."/>
            <person name="Kogle M.E."/>
            <person name="Wiebenga A."/>
            <person name="Kun R.S."/>
            <person name="Lubbers R.J."/>
            <person name="Makela M.R."/>
            <person name="Barry K."/>
            <person name="Chovatia M."/>
            <person name="Clum A."/>
            <person name="Daum C."/>
            <person name="Haridas S."/>
            <person name="He G."/>
            <person name="LaButti K."/>
            <person name="Lipzen A."/>
            <person name="Mondo S."/>
            <person name="Pangilinan J."/>
            <person name="Riley R."/>
            <person name="Salamov A."/>
            <person name="Simmons B.A."/>
            <person name="Magnuson J.K."/>
            <person name="Henrissat B."/>
            <person name="Mortensen U.H."/>
            <person name="Larsen T.O."/>
            <person name="De vries R.P."/>
            <person name="Grigoriev I.V."/>
            <person name="Machida M."/>
            <person name="Baker S.E."/>
            <person name="Andersen M.R."/>
        </authorList>
    </citation>
    <scope>NUCLEOTIDE SEQUENCE [LARGE SCALE GENOMIC DNA]</scope>
    <source>
        <strain evidence="1 2">CBS 126849</strain>
    </source>
</reference>
<evidence type="ECO:0000313" key="1">
    <source>
        <dbReference type="EMBL" id="KAB8225984.1"/>
    </source>
</evidence>
<accession>A0A5N6FBA1</accession>
<organism evidence="1 2">
    <name type="scientific">Aspergillus novoparasiticus</name>
    <dbReference type="NCBI Taxonomy" id="986946"/>
    <lineage>
        <taxon>Eukaryota</taxon>
        <taxon>Fungi</taxon>
        <taxon>Dikarya</taxon>
        <taxon>Ascomycota</taxon>
        <taxon>Pezizomycotina</taxon>
        <taxon>Eurotiomycetes</taxon>
        <taxon>Eurotiomycetidae</taxon>
        <taxon>Eurotiales</taxon>
        <taxon>Aspergillaceae</taxon>
        <taxon>Aspergillus</taxon>
        <taxon>Aspergillus subgen. Circumdati</taxon>
    </lineage>
</organism>
<keyword evidence="2" id="KW-1185">Reference proteome</keyword>
<gene>
    <name evidence="1" type="ORF">BDV33DRAFT_197803</name>
</gene>
<dbReference type="EMBL" id="ML733392">
    <property type="protein sequence ID" value="KAB8225984.1"/>
    <property type="molecule type" value="Genomic_DNA"/>
</dbReference>
<proteinExistence type="predicted"/>
<evidence type="ECO:0000313" key="2">
    <source>
        <dbReference type="Proteomes" id="UP000326799"/>
    </source>
</evidence>
<protein>
    <submittedName>
        <fullName evidence="1">Uncharacterized protein</fullName>
    </submittedName>
</protein>
<name>A0A5N6FBA1_9EURO</name>
<dbReference type="AlphaFoldDB" id="A0A5N6FBA1"/>
<sequence length="106" mass="11591">MRSLQALVFISPAIGPRSLVKHVTVLCDEQGPNLILHELRRVVLLASDTVGGEVVGVQQYTTFTSNAHSVSMNDSVLKQMEQWLSVDDVLNLQFTSGITGTQRPPC</sequence>
<dbReference type="Proteomes" id="UP000326799">
    <property type="component" value="Unassembled WGS sequence"/>
</dbReference>